<evidence type="ECO:0000256" key="7">
    <source>
        <dbReference type="ARBA" id="ARBA00023237"/>
    </source>
</evidence>
<dbReference type="PANTHER" id="PTHR30026:SF20">
    <property type="entry name" value="OUTER MEMBRANE PROTEIN TOLC"/>
    <property type="match status" value="1"/>
</dbReference>
<dbReference type="RefSeq" id="WP_095622846.1">
    <property type="nucleotide sequence ID" value="NZ_NSKB01000009.1"/>
</dbReference>
<reference evidence="9 10" key="1">
    <citation type="submission" date="2017-08" db="EMBL/GenBank/DDBJ databases">
        <title>Halomonas alkalisoli sp. nov., isolated from saline alkaline soil.</title>
        <authorList>
            <person name="Wang D."/>
            <person name="Zhang G."/>
        </authorList>
    </citation>
    <scope>NUCLEOTIDE SEQUENCE [LARGE SCALE GENOMIC DNA]</scope>
    <source>
        <strain evidence="9 10">WRN001</strain>
    </source>
</reference>
<organism evidence="9 10">
    <name type="scientific">Halomonas salipaludis</name>
    <dbReference type="NCBI Taxonomy" id="2032625"/>
    <lineage>
        <taxon>Bacteria</taxon>
        <taxon>Pseudomonadati</taxon>
        <taxon>Pseudomonadota</taxon>
        <taxon>Gammaproteobacteria</taxon>
        <taxon>Oceanospirillales</taxon>
        <taxon>Halomonadaceae</taxon>
        <taxon>Halomonas</taxon>
    </lineage>
</organism>
<dbReference type="OrthoDB" id="6130850at2"/>
<dbReference type="Proteomes" id="UP000217771">
    <property type="component" value="Unassembled WGS sequence"/>
</dbReference>
<keyword evidence="4" id="KW-1134">Transmembrane beta strand</keyword>
<dbReference type="EMBL" id="NSKB01000009">
    <property type="protein sequence ID" value="PAU74635.1"/>
    <property type="molecule type" value="Genomic_DNA"/>
</dbReference>
<sequence length="732" mass="79829">MIAGRLKGMMALVAWLPVVAWAASVSVAPADLPRGSASLVQLEAELERLSAGREPLRLIGDAQAPSYRDADDLEQGLCGERDPFVHLPDDLARGTALRHIAIVGPAAQAQRAAELLAERAAARNITLSLHPPRRDAIAEIAAADVALILALPELDAAAQRDWFAALTDAGVPGVALSDPAQVEHGALLSLPGAVDEAAWLRRLALRLDDRAAGRPVEPLDAWPTQGREWLNLATARALGWSPDFALLTRARLVEASREAAAAEAPQAGTLSLEQAVALALSDNLSLEIARHEVDTEALAEDQARSRWRPNLYLEATGRQIDEQRAALGLGQQPERRATAGVTLEQLLFSEPALAALAVNASLDRVRRAELEVESLDLALDTAREFLDALRLDAQLEVLREDLELVDANLRQAERREAAGAAGREQRLRFESERAQARERLEQAQAQREQLRLALNRRLGRAPTAALRPQAPDTRRPEWLAGDERFAAAVRSPARLEEWQTRLLADALRDSRELQALAAGREAAQRELVSRRRAFWAPEVGLQLSYERELYRDGTGDSAPWESDAAVVQAGVAALDDAGVTFPETGSEAWSVGISARLPLYAGGRRSLERERSARQLESVTLREEDARQGIETQLRAASIELAAAWRRIGLRETSRDNAVAARDLVESAWREGAAEQVALLDAQASARQVQLAEVEARWQYLQSLIHLQRALGMLPGPLTPADRDRLLASSPQ</sequence>
<dbReference type="AlphaFoldDB" id="A0A2A2EQI4"/>
<evidence type="ECO:0000256" key="5">
    <source>
        <dbReference type="ARBA" id="ARBA00022692"/>
    </source>
</evidence>
<dbReference type="GO" id="GO:0009279">
    <property type="term" value="C:cell outer membrane"/>
    <property type="evidence" value="ECO:0007669"/>
    <property type="project" value="UniProtKB-SubCell"/>
</dbReference>
<dbReference type="GO" id="GO:0015562">
    <property type="term" value="F:efflux transmembrane transporter activity"/>
    <property type="evidence" value="ECO:0007669"/>
    <property type="project" value="InterPro"/>
</dbReference>
<dbReference type="InterPro" id="IPR051906">
    <property type="entry name" value="TolC-like"/>
</dbReference>
<keyword evidence="5" id="KW-0812">Transmembrane</keyword>
<dbReference type="PANTHER" id="PTHR30026">
    <property type="entry name" value="OUTER MEMBRANE PROTEIN TOLC"/>
    <property type="match status" value="1"/>
</dbReference>
<protein>
    <recommendedName>
        <fullName evidence="11">Outer membrane protein TolC</fullName>
    </recommendedName>
</protein>
<evidence type="ECO:0000256" key="1">
    <source>
        <dbReference type="ARBA" id="ARBA00004442"/>
    </source>
</evidence>
<keyword evidence="3" id="KW-0813">Transport</keyword>
<evidence type="ECO:0008006" key="11">
    <source>
        <dbReference type="Google" id="ProtNLM"/>
    </source>
</evidence>
<feature type="coiled-coil region" evidence="8">
    <location>
        <begin position="395"/>
        <end position="460"/>
    </location>
</feature>
<name>A0A2A2EQI4_9GAMM</name>
<dbReference type="GO" id="GO:0015288">
    <property type="term" value="F:porin activity"/>
    <property type="evidence" value="ECO:0007669"/>
    <property type="project" value="TreeGrafter"/>
</dbReference>
<dbReference type="InterPro" id="IPR003423">
    <property type="entry name" value="OMP_efflux"/>
</dbReference>
<keyword evidence="6" id="KW-0472">Membrane</keyword>
<dbReference type="GO" id="GO:1990281">
    <property type="term" value="C:efflux pump complex"/>
    <property type="evidence" value="ECO:0007669"/>
    <property type="project" value="TreeGrafter"/>
</dbReference>
<proteinExistence type="inferred from homology"/>
<comment type="caution">
    <text evidence="9">The sequence shown here is derived from an EMBL/GenBank/DDBJ whole genome shotgun (WGS) entry which is preliminary data.</text>
</comment>
<keyword evidence="8" id="KW-0175">Coiled coil</keyword>
<evidence type="ECO:0000256" key="6">
    <source>
        <dbReference type="ARBA" id="ARBA00023136"/>
    </source>
</evidence>
<keyword evidence="7" id="KW-0998">Cell outer membrane</keyword>
<evidence type="ECO:0000313" key="10">
    <source>
        <dbReference type="Proteomes" id="UP000217771"/>
    </source>
</evidence>
<comment type="subcellular location">
    <subcellularLocation>
        <location evidence="1">Cell outer membrane</location>
    </subcellularLocation>
</comment>
<evidence type="ECO:0000256" key="4">
    <source>
        <dbReference type="ARBA" id="ARBA00022452"/>
    </source>
</evidence>
<evidence type="ECO:0000313" key="9">
    <source>
        <dbReference type="EMBL" id="PAU74635.1"/>
    </source>
</evidence>
<comment type="similarity">
    <text evidence="2">Belongs to the outer membrane factor (OMF) (TC 1.B.17) family.</text>
</comment>
<evidence type="ECO:0000256" key="8">
    <source>
        <dbReference type="SAM" id="Coils"/>
    </source>
</evidence>
<evidence type="ECO:0000256" key="2">
    <source>
        <dbReference type="ARBA" id="ARBA00007613"/>
    </source>
</evidence>
<evidence type="ECO:0000256" key="3">
    <source>
        <dbReference type="ARBA" id="ARBA00022448"/>
    </source>
</evidence>
<accession>A0A2A2EQI4</accession>
<keyword evidence="10" id="KW-1185">Reference proteome</keyword>
<gene>
    <name evidence="9" type="ORF">CK498_21150</name>
</gene>
<dbReference type="Pfam" id="PF02321">
    <property type="entry name" value="OEP"/>
    <property type="match status" value="1"/>
</dbReference>
<dbReference type="Gene3D" id="1.20.1600.10">
    <property type="entry name" value="Outer membrane efflux proteins (OEP)"/>
    <property type="match status" value="1"/>
</dbReference>
<dbReference type="SUPFAM" id="SSF56954">
    <property type="entry name" value="Outer membrane efflux proteins (OEP)"/>
    <property type="match status" value="1"/>
</dbReference>